<evidence type="ECO:0000256" key="3">
    <source>
        <dbReference type="PIRSR" id="PIRSR600407-1"/>
    </source>
</evidence>
<keyword evidence="4" id="KW-0547">Nucleotide-binding</keyword>
<dbReference type="Proteomes" id="UP001153069">
    <property type="component" value="Unassembled WGS sequence"/>
</dbReference>
<evidence type="ECO:0000256" key="6">
    <source>
        <dbReference type="SAM" id="Phobius"/>
    </source>
</evidence>
<dbReference type="GO" id="GO:0016020">
    <property type="term" value="C:membrane"/>
    <property type="evidence" value="ECO:0007669"/>
    <property type="project" value="TreeGrafter"/>
</dbReference>
<dbReference type="CDD" id="cd24003">
    <property type="entry name" value="ASKHA_NBD_GDA1_CD39_NTPase"/>
    <property type="match status" value="1"/>
</dbReference>
<proteinExistence type="inferred from homology"/>
<dbReference type="InterPro" id="IPR000407">
    <property type="entry name" value="GDA1_CD39_NTPase"/>
</dbReference>
<evidence type="ECO:0000313" key="8">
    <source>
        <dbReference type="Proteomes" id="UP001153069"/>
    </source>
</evidence>
<gene>
    <name evidence="7" type="ORF">SEMRO_352_G124130.1</name>
</gene>
<comment type="caution">
    <text evidence="7">The sequence shown here is derived from an EMBL/GenBank/DDBJ whole genome shotgun (WGS) entry which is preliminary data.</text>
</comment>
<dbReference type="Gene3D" id="3.30.420.150">
    <property type="entry name" value="Exopolyphosphatase. Domain 2"/>
    <property type="match status" value="1"/>
</dbReference>
<dbReference type="Gene3D" id="3.30.420.40">
    <property type="match status" value="1"/>
</dbReference>
<dbReference type="GO" id="GO:0005524">
    <property type="term" value="F:ATP binding"/>
    <property type="evidence" value="ECO:0007669"/>
    <property type="project" value="UniProtKB-KW"/>
</dbReference>
<feature type="binding site" evidence="4">
    <location>
        <begin position="282"/>
        <end position="286"/>
    </location>
    <ligand>
        <name>ATP</name>
        <dbReference type="ChEBI" id="CHEBI:30616"/>
    </ligand>
</feature>
<dbReference type="EMBL" id="CAICTM010000351">
    <property type="protein sequence ID" value="CAB9508558.1"/>
    <property type="molecule type" value="Genomic_DNA"/>
</dbReference>
<keyword evidence="8" id="KW-1185">Reference proteome</keyword>
<sequence length="623" mass="71100">MTDTLKKLAVEDSESWSLHLERNGQGRRQLKHHHHNKDVDASELELQREEDFKQSQRDAEAAAAKKRRKNEKKRAKRLADLYADPGIQEQTTHGMVIDAGSSGSRLHLYEWEPRVLRDAKDVEAAVSGRKLSFPGTETRWTERLRPGISTFSTITDQDELEKAIADYLEPLISFAESILHEKEDEFPNFRIYLRATAGMRLLLAEERARIMGAVRKLFANNTYCPFYFEDEQARTLSGEEEAIYDWLGVNFLSSNGGILQDSAGSGAVTDPKETFGALDLGGASTQISFYEPNEDIMANLFKLQVGQGKHWNVYTHSFLFYGINEATNRFEARLASGKSAEDRLVKGVYNPCLPGGSSKDIRTNIHTDENGMESWSYNHTHVSGSDYYQATLTNDNKQSDFEHCNSLVADLLHMAQNAWCNFDHRGDCSFAGIYQPKLPPQSERFGEFIAFSNYVHIWEFLNLPERASIAQLENATKHACSLSKEETIAFNNGRIDEDEVEQYCFRSVYALNLLRGYGFKDQDEIAAKKIINGHKVGWAIGSMLYEINTLPWVYEKPPHKHALPTRDNGFGYHDEYNMLNWEAFAIGFLVLFAGLLFMRRQRSDAYKYQYEPVKEVVSYQQDV</sequence>
<evidence type="ECO:0000256" key="1">
    <source>
        <dbReference type="ARBA" id="ARBA00009283"/>
    </source>
</evidence>
<accession>A0A9N8HFJ0</accession>
<evidence type="ECO:0000256" key="5">
    <source>
        <dbReference type="SAM" id="MobiDB-lite"/>
    </source>
</evidence>
<dbReference type="PANTHER" id="PTHR11782:SF83">
    <property type="entry name" value="GUANOSINE-DIPHOSPHATASE"/>
    <property type="match status" value="1"/>
</dbReference>
<evidence type="ECO:0000256" key="2">
    <source>
        <dbReference type="ARBA" id="ARBA00022801"/>
    </source>
</evidence>
<keyword evidence="6" id="KW-0472">Membrane</keyword>
<dbReference type="GO" id="GO:0017110">
    <property type="term" value="F:nucleoside diphosphate phosphatase activity"/>
    <property type="evidence" value="ECO:0007669"/>
    <property type="project" value="TreeGrafter"/>
</dbReference>
<dbReference type="OrthoDB" id="6372431at2759"/>
<comment type="similarity">
    <text evidence="1">Belongs to the GDA1/CD39 NTPase family.</text>
</comment>
<dbReference type="GO" id="GO:0009134">
    <property type="term" value="P:nucleoside diphosphate catabolic process"/>
    <property type="evidence" value="ECO:0007669"/>
    <property type="project" value="TreeGrafter"/>
</dbReference>
<keyword evidence="2" id="KW-0378">Hydrolase</keyword>
<dbReference type="Pfam" id="PF01150">
    <property type="entry name" value="GDA1_CD39"/>
    <property type="match status" value="1"/>
</dbReference>
<keyword evidence="6" id="KW-0812">Transmembrane</keyword>
<evidence type="ECO:0000256" key="4">
    <source>
        <dbReference type="PIRSR" id="PIRSR600407-2"/>
    </source>
</evidence>
<keyword evidence="4" id="KW-0067">ATP-binding</keyword>
<organism evidence="7 8">
    <name type="scientific">Seminavis robusta</name>
    <dbReference type="NCBI Taxonomy" id="568900"/>
    <lineage>
        <taxon>Eukaryota</taxon>
        <taxon>Sar</taxon>
        <taxon>Stramenopiles</taxon>
        <taxon>Ochrophyta</taxon>
        <taxon>Bacillariophyta</taxon>
        <taxon>Bacillariophyceae</taxon>
        <taxon>Bacillariophycidae</taxon>
        <taxon>Naviculales</taxon>
        <taxon>Naviculaceae</taxon>
        <taxon>Seminavis</taxon>
    </lineage>
</organism>
<feature type="transmembrane region" description="Helical" evidence="6">
    <location>
        <begin position="578"/>
        <end position="598"/>
    </location>
</feature>
<name>A0A9N8HFJ0_9STRA</name>
<keyword evidence="6" id="KW-1133">Transmembrane helix</keyword>
<feature type="active site" description="Proton acceptor" evidence="3">
    <location>
        <position position="241"/>
    </location>
</feature>
<evidence type="ECO:0000313" key="7">
    <source>
        <dbReference type="EMBL" id="CAB9508558.1"/>
    </source>
</evidence>
<dbReference type="AlphaFoldDB" id="A0A9N8HFJ0"/>
<reference evidence="7" key="1">
    <citation type="submission" date="2020-06" db="EMBL/GenBank/DDBJ databases">
        <authorList>
            <consortium name="Plant Systems Biology data submission"/>
        </authorList>
    </citation>
    <scope>NUCLEOTIDE SEQUENCE</scope>
    <source>
        <strain evidence="7">D6</strain>
    </source>
</reference>
<protein>
    <submittedName>
        <fullName evidence="7">Ectonucleoside triphosphate diphosphohydrolase</fullName>
    </submittedName>
</protein>
<feature type="region of interest" description="Disordered" evidence="5">
    <location>
        <begin position="23"/>
        <end position="42"/>
    </location>
</feature>
<dbReference type="PANTHER" id="PTHR11782">
    <property type="entry name" value="ADENOSINE/GUANOSINE DIPHOSPHATASE"/>
    <property type="match status" value="1"/>
</dbReference>